<dbReference type="Gene3D" id="3.90.175.10">
    <property type="entry name" value="Diphtheria Toxin, domain 1"/>
    <property type="match status" value="2"/>
</dbReference>
<dbReference type="AlphaFoldDB" id="A0A3P9AA75"/>
<reference evidence="3" key="4">
    <citation type="submission" date="2025-09" db="UniProtKB">
        <authorList>
            <consortium name="Ensembl"/>
        </authorList>
    </citation>
    <scope>IDENTIFICATION</scope>
</reference>
<organism evidence="3 4">
    <name type="scientific">Esox lucius</name>
    <name type="common">Northern pike</name>
    <dbReference type="NCBI Taxonomy" id="8010"/>
    <lineage>
        <taxon>Eukaryota</taxon>
        <taxon>Metazoa</taxon>
        <taxon>Chordata</taxon>
        <taxon>Craniata</taxon>
        <taxon>Vertebrata</taxon>
        <taxon>Euteleostomi</taxon>
        <taxon>Actinopterygii</taxon>
        <taxon>Neopterygii</taxon>
        <taxon>Teleostei</taxon>
        <taxon>Protacanthopterygii</taxon>
        <taxon>Esociformes</taxon>
        <taxon>Esocidae</taxon>
        <taxon>Esox</taxon>
    </lineage>
</organism>
<evidence type="ECO:0000313" key="3">
    <source>
        <dbReference type="Ensembl" id="ENSELUP00000037620.3"/>
    </source>
</evidence>
<dbReference type="Proteomes" id="UP000265140">
    <property type="component" value="Chromosome 25"/>
</dbReference>
<evidence type="ECO:0000256" key="1">
    <source>
        <dbReference type="ARBA" id="ARBA00024347"/>
    </source>
</evidence>
<evidence type="ECO:0000259" key="2">
    <source>
        <dbReference type="Pfam" id="PF00644"/>
    </source>
</evidence>
<dbReference type="Pfam" id="PF00644">
    <property type="entry name" value="PARP"/>
    <property type="match status" value="1"/>
</dbReference>
<dbReference type="SUPFAM" id="SSF56399">
    <property type="entry name" value="ADP-ribosylation"/>
    <property type="match status" value="2"/>
</dbReference>
<dbReference type="GO" id="GO:0003950">
    <property type="term" value="F:NAD+ poly-ADP-ribosyltransferase activity"/>
    <property type="evidence" value="ECO:0007669"/>
    <property type="project" value="InterPro"/>
</dbReference>
<proteinExistence type="inferred from homology"/>
<name>A0A3P9AA75_ESOLU</name>
<comment type="similarity">
    <text evidence="1">Belongs to the ARTD/PARP family.</text>
</comment>
<sequence>VAGWRFLQPKVPPEDNSIFVMFHGTTKEAAEEIKMKGFKTSGEDINTLGAGVYVTRDIVKACKYPLDVRPSQRRVLKLRVHVGRVLKIDKHDHDMQKTWHTKHGYDTAWVPPDVDMAESNDLESCVYDPKKISVMEVMKSGLSAEDSKTYVMYHGTLKKNALQIQRNGFIPSTKGMLGAGVYLSRDIQKVIKYPLETLDSEKMVLKVKVNVGKVKVIDKQRHYMQYNWHTKYGFDTAWVPPDVGMVESKQEEDCVYDPKRIKVLTINIINQHQIDVHHACISINGIQPPPIIHLINRFLKKVSKIVVFSTFQ</sequence>
<dbReference type="InterPro" id="IPR012317">
    <property type="entry name" value="Poly(ADP-ribose)pol_cat_dom"/>
</dbReference>
<protein>
    <recommendedName>
        <fullName evidence="2">PARP catalytic domain-containing protein</fullName>
    </recommendedName>
</protein>
<reference evidence="4" key="1">
    <citation type="journal article" date="2014" name="PLoS ONE">
        <title>The genome and linkage map of the northern pike (Esox lucius): conserved synteny revealed between the salmonid sister group and the Neoteleostei.</title>
        <authorList>
            <person name="Rondeau E.B."/>
            <person name="Minkley D.R."/>
            <person name="Leong J.S."/>
            <person name="Messmer A.M."/>
            <person name="Jantzen J.R."/>
            <person name="von Schalburg K.R."/>
            <person name="Lemon C."/>
            <person name="Bird N.H."/>
            <person name="Koop B.F."/>
        </authorList>
    </citation>
    <scope>NUCLEOTIDE SEQUENCE</scope>
</reference>
<feature type="domain" description="PARP catalytic" evidence="2">
    <location>
        <begin position="146"/>
        <end position="227"/>
    </location>
</feature>
<dbReference type="PANTHER" id="PTHR36542">
    <property type="entry name" value="GIG2-LIKE PROTEIN DRED-RELATED"/>
    <property type="match status" value="1"/>
</dbReference>
<reference evidence="3" key="3">
    <citation type="submission" date="2025-08" db="UniProtKB">
        <authorList>
            <consortium name="Ensembl"/>
        </authorList>
    </citation>
    <scope>IDENTIFICATION</scope>
</reference>
<dbReference type="PANTHER" id="PTHR36542:SF2">
    <property type="entry name" value="GIG2-LIKE PROTEIN DRED-RELATED"/>
    <property type="match status" value="1"/>
</dbReference>
<keyword evidence="4" id="KW-1185">Reference proteome</keyword>
<dbReference type="OMA" id="TIRTEWP"/>
<reference evidence="3" key="2">
    <citation type="submission" date="2020-02" db="EMBL/GenBank/DDBJ databases">
        <title>Esox lucius (northern pike) genome, fEsoLuc1, primary haplotype.</title>
        <authorList>
            <person name="Myers G."/>
            <person name="Karagic N."/>
            <person name="Meyer A."/>
            <person name="Pippel M."/>
            <person name="Reichard M."/>
            <person name="Winkler S."/>
            <person name="Tracey A."/>
            <person name="Sims Y."/>
            <person name="Howe K."/>
            <person name="Rhie A."/>
            <person name="Formenti G."/>
            <person name="Durbin R."/>
            <person name="Fedrigo O."/>
            <person name="Jarvis E.D."/>
        </authorList>
    </citation>
    <scope>NUCLEOTIDE SEQUENCE [LARGE SCALE GENOMIC DNA]</scope>
</reference>
<accession>A0A3P9AA75</accession>
<dbReference type="Ensembl" id="ENSELUT00000027314.3">
    <property type="protein sequence ID" value="ENSELUP00000037620.3"/>
    <property type="gene ID" value="ENSELUG00000017332.3"/>
</dbReference>
<dbReference type="InParanoid" id="A0A3P9AA75"/>
<evidence type="ECO:0000313" key="4">
    <source>
        <dbReference type="Proteomes" id="UP000265140"/>
    </source>
</evidence>
<dbReference type="GO" id="GO:0005737">
    <property type="term" value="C:cytoplasm"/>
    <property type="evidence" value="ECO:0007669"/>
    <property type="project" value="TreeGrafter"/>
</dbReference>
<dbReference type="Bgee" id="ENSELUG00000017332">
    <property type="expression patterns" value="Expressed in stomach and 14 other cell types or tissues"/>
</dbReference>
<dbReference type="GeneTree" id="ENSGT00940000163496"/>